<evidence type="ECO:0000256" key="4">
    <source>
        <dbReference type="SAM" id="MobiDB-lite"/>
    </source>
</evidence>
<dbReference type="GO" id="GO:0005096">
    <property type="term" value="F:GTPase activator activity"/>
    <property type="evidence" value="ECO:0007669"/>
    <property type="project" value="UniProtKB-KW"/>
</dbReference>
<keyword evidence="1" id="KW-0343">GTPase activation</keyword>
<dbReference type="Gene3D" id="1.10.8.270">
    <property type="entry name" value="putative rabgap domain of human tbc1 domain family member 14 like domains"/>
    <property type="match status" value="1"/>
</dbReference>
<feature type="coiled-coil region" evidence="3">
    <location>
        <begin position="797"/>
        <end position="842"/>
    </location>
</feature>
<dbReference type="InterPro" id="IPR050302">
    <property type="entry name" value="Rab_GAP_TBC_domain"/>
</dbReference>
<feature type="compositionally biased region" description="Acidic residues" evidence="4">
    <location>
        <begin position="477"/>
        <end position="487"/>
    </location>
</feature>
<dbReference type="InterPro" id="IPR035969">
    <property type="entry name" value="Rab-GAP_TBC_sf"/>
</dbReference>
<protein>
    <recommendedName>
        <fullName evidence="9">Rab GTPase-activating protein 1-like</fullName>
    </recommendedName>
</protein>
<dbReference type="InterPro" id="IPR011993">
    <property type="entry name" value="PH-like_dom_sf"/>
</dbReference>
<dbReference type="PANTHER" id="PTHR47219">
    <property type="entry name" value="RAB GTPASE-ACTIVATING PROTEIN 1-LIKE"/>
    <property type="match status" value="1"/>
</dbReference>
<keyword evidence="2 3" id="KW-0175">Coiled coil</keyword>
<feature type="domain" description="Rab-GAP TBC" evidence="6">
    <location>
        <begin position="532"/>
        <end position="718"/>
    </location>
</feature>
<keyword evidence="8" id="KW-1185">Reference proteome</keyword>
<evidence type="ECO:0000259" key="6">
    <source>
        <dbReference type="PROSITE" id="PS50086"/>
    </source>
</evidence>
<dbReference type="Pfam" id="PF00566">
    <property type="entry name" value="RabGAP-TBC"/>
    <property type="match status" value="1"/>
</dbReference>
<dbReference type="FunFam" id="1.10.472.80:FF:000027">
    <property type="entry name" value="GTPase activating protein (Evi5)"/>
    <property type="match status" value="1"/>
</dbReference>
<dbReference type="SUPFAM" id="SSF47923">
    <property type="entry name" value="Ypt/Rab-GAP domain of gyp1p"/>
    <property type="match status" value="2"/>
</dbReference>
<dbReference type="PROSITE" id="PS01179">
    <property type="entry name" value="PID"/>
    <property type="match status" value="1"/>
</dbReference>
<dbReference type="SMART" id="SM00164">
    <property type="entry name" value="TBC"/>
    <property type="match status" value="1"/>
</dbReference>
<feature type="coiled-coil region" evidence="3">
    <location>
        <begin position="913"/>
        <end position="956"/>
    </location>
</feature>
<dbReference type="FunFam" id="1.10.10.750:FF:000003">
    <property type="entry name" value="GTPase activating protein (Evi5)"/>
    <property type="match status" value="1"/>
</dbReference>
<organism evidence="7 8">
    <name type="scientific">Parthenolecanium corni</name>
    <dbReference type="NCBI Taxonomy" id="536013"/>
    <lineage>
        <taxon>Eukaryota</taxon>
        <taxon>Metazoa</taxon>
        <taxon>Ecdysozoa</taxon>
        <taxon>Arthropoda</taxon>
        <taxon>Hexapoda</taxon>
        <taxon>Insecta</taxon>
        <taxon>Pterygota</taxon>
        <taxon>Neoptera</taxon>
        <taxon>Paraneoptera</taxon>
        <taxon>Hemiptera</taxon>
        <taxon>Sternorrhyncha</taxon>
        <taxon>Coccoidea</taxon>
        <taxon>Coccidae</taxon>
        <taxon>Parthenolecanium</taxon>
    </lineage>
</organism>
<evidence type="ECO:0000256" key="1">
    <source>
        <dbReference type="ARBA" id="ARBA00022468"/>
    </source>
</evidence>
<dbReference type="Pfam" id="PF00640">
    <property type="entry name" value="PID"/>
    <property type="match status" value="1"/>
</dbReference>
<evidence type="ECO:0000259" key="5">
    <source>
        <dbReference type="PROSITE" id="PS01179"/>
    </source>
</evidence>
<evidence type="ECO:0000256" key="3">
    <source>
        <dbReference type="SAM" id="Coils"/>
    </source>
</evidence>
<dbReference type="InterPro" id="IPR022164">
    <property type="entry name" value="Kinesin-like"/>
</dbReference>
<name>A0AAN9Y665_9HEMI</name>
<dbReference type="AlphaFoldDB" id="A0AAN9Y665"/>
<dbReference type="InterPro" id="IPR006020">
    <property type="entry name" value="PTB/PI_dom"/>
</dbReference>
<evidence type="ECO:0008006" key="9">
    <source>
        <dbReference type="Google" id="ProtNLM"/>
    </source>
</evidence>
<sequence length="998" mass="113086">MDDCVSIKSNDSTTTSDEYEFVPFTSNLAKVSPSGKNEAPLLKIAGNGDLDHLQKCLGEMLNEENMANNKVDSNQELVLKDSANDFLDVSEEEQLEPLADVYQECTLFGCISYLGSAAVNAPKSKTEIMRNMAILNEQSSDQAIKVSLSIPNFANGVVVLYDANNNSVMARYDVQRIMFYDNGSPKSNESAVFAFTYWHGESQESSLFQCHVFRCDIPEAVRPVSLCFGKAFQKPSGAMTNSKIHPDQTDGTVSYSKAVQNVVFEVGLEVKEEDGKGNFTTVSRDGNALKLRSGVEKQICLSIQQILSKSHQEVEIIRCFGVLVSPGWGVKMSDMRLLDMISEGTRSEEDENQKTFVVLAKWDPKETLLENSNSEASKLRLTVAVDLVIKQIKEPVRLTIETLYKIGSPNNLFWSFSKGLIFNQFILFLKEVPSRNGSSEPGYEVSNIERSTILHNTWSNWANLIKSASTTSLEETTPTDEFSDTDEPMLSGTGEVSREWTDRELGSWNELLPKWTDTNERPKQLTKLVQQGIPEALRGMVWQQLANVDKDNDLLNQYRILISQECSAELVIKKDIHRTFPAHDYFKEAGGVGQDTLFNISKAYAVYDSEIGYCQGLTFIAASLLLHMPEEQAFCVLVRLMYDYKLRDLYKDGFEILKLKLYQLDRLLEEKDPELWQHFRKMGVETHMFAHHWFLTLCTARFPLYFVFSILDIVLVQGLDTIFQIALALLTHFKEELLKLDFENIVKYIQVTLPKKCRSHKVAREIVNAACKCKIKQKKLSKYESEFLAMNVREEQAQNTVAELEKTKQLIAKMEEEKRLLISELSQTKQALLIETEKAQNESKRNANIISEYKQICQRLDREQTNTNALIDVLQKKIANCDRCSAEDESTSHMNGIAANKSSGDQEDVNLVAKVKELELELAQTKLALVEAECRNEDLTHRLNSTNAELNNVRHQYPPWLHKTLSSIKEVTANKRAVNSQNVANKLFSMTKTEPILN</sequence>
<dbReference type="InterPro" id="IPR000195">
    <property type="entry name" value="Rab-GAP-TBC_dom"/>
</dbReference>
<dbReference type="Proteomes" id="UP001367676">
    <property type="component" value="Unassembled WGS sequence"/>
</dbReference>
<evidence type="ECO:0000313" key="7">
    <source>
        <dbReference type="EMBL" id="KAK7597755.1"/>
    </source>
</evidence>
<dbReference type="Gene3D" id="2.30.29.30">
    <property type="entry name" value="Pleckstrin-homology domain (PH domain)/Phosphotyrosine-binding domain (PTB)"/>
    <property type="match status" value="1"/>
</dbReference>
<dbReference type="Gene3D" id="1.10.472.80">
    <property type="entry name" value="Ypt/Rab-GAP domain of gyp1p, domain 3"/>
    <property type="match status" value="1"/>
</dbReference>
<dbReference type="GO" id="GO:0031267">
    <property type="term" value="F:small GTPase binding"/>
    <property type="evidence" value="ECO:0007669"/>
    <property type="project" value="TreeGrafter"/>
</dbReference>
<dbReference type="PANTHER" id="PTHR47219:SF9">
    <property type="entry name" value="GTPASE ACTIVATING PROTEIN AND CENTROSOME-ASSOCIATED, ISOFORM B"/>
    <property type="match status" value="1"/>
</dbReference>
<accession>A0AAN9Y665</accession>
<gene>
    <name evidence="7" type="ORF">V9T40_009980</name>
</gene>
<evidence type="ECO:0000313" key="8">
    <source>
        <dbReference type="Proteomes" id="UP001367676"/>
    </source>
</evidence>
<dbReference type="EMBL" id="JBBCAQ010000017">
    <property type="protein sequence ID" value="KAK7597755.1"/>
    <property type="molecule type" value="Genomic_DNA"/>
</dbReference>
<feature type="domain" description="PID" evidence="5">
    <location>
        <begin position="113"/>
        <end position="233"/>
    </location>
</feature>
<dbReference type="Pfam" id="PF12473">
    <property type="entry name" value="DUF3694"/>
    <property type="match status" value="1"/>
</dbReference>
<evidence type="ECO:0000256" key="2">
    <source>
        <dbReference type="ARBA" id="ARBA00023054"/>
    </source>
</evidence>
<dbReference type="SUPFAM" id="SSF50729">
    <property type="entry name" value="PH domain-like"/>
    <property type="match status" value="1"/>
</dbReference>
<comment type="caution">
    <text evidence="7">The sequence shown here is derived from an EMBL/GenBank/DDBJ whole genome shotgun (WGS) entry which is preliminary data.</text>
</comment>
<dbReference type="FunFam" id="1.10.8.270:FF:000001">
    <property type="entry name" value="TBC1 domain family member 1"/>
    <property type="match status" value="1"/>
</dbReference>
<dbReference type="Gene3D" id="1.10.10.750">
    <property type="entry name" value="Ypt/Rab-GAP domain of gyp1p, domain 1"/>
    <property type="match status" value="1"/>
</dbReference>
<dbReference type="PROSITE" id="PS50086">
    <property type="entry name" value="TBC_RABGAP"/>
    <property type="match status" value="1"/>
</dbReference>
<dbReference type="CDD" id="cd01211">
    <property type="entry name" value="PTB_Rab6GAP"/>
    <property type="match status" value="1"/>
</dbReference>
<proteinExistence type="predicted"/>
<reference evidence="7 8" key="1">
    <citation type="submission" date="2024-03" db="EMBL/GenBank/DDBJ databases">
        <title>Adaptation during the transition from Ophiocordyceps entomopathogen to insect associate is accompanied by gene loss and intensified selection.</title>
        <authorList>
            <person name="Ward C.M."/>
            <person name="Onetto C.A."/>
            <person name="Borneman A.R."/>
        </authorList>
    </citation>
    <scope>NUCLEOTIDE SEQUENCE [LARGE SCALE GENOMIC DNA]</scope>
    <source>
        <strain evidence="7">AWRI1</strain>
        <tissue evidence="7">Single Adult Female</tissue>
    </source>
</reference>
<feature type="region of interest" description="Disordered" evidence="4">
    <location>
        <begin position="470"/>
        <end position="493"/>
    </location>
</feature>